<dbReference type="GO" id="GO:0016811">
    <property type="term" value="F:hydrolase activity, acting on carbon-nitrogen (but not peptide) bonds, in linear amides"/>
    <property type="evidence" value="ECO:0007669"/>
    <property type="project" value="TreeGrafter"/>
</dbReference>
<evidence type="ECO:0000313" key="2">
    <source>
        <dbReference type="Proteomes" id="UP000240572"/>
    </source>
</evidence>
<dbReference type="PANTHER" id="PTHR12993">
    <property type="entry name" value="N-ACETYLGLUCOSAMINYL-PHOSPHATIDYLINOSITOL DE-N-ACETYLASE-RELATED"/>
    <property type="match status" value="1"/>
</dbReference>
<dbReference type="Gene3D" id="3.40.50.10320">
    <property type="entry name" value="LmbE-like"/>
    <property type="match status" value="1"/>
</dbReference>
<dbReference type="GO" id="GO:0019213">
    <property type="term" value="F:deacetylase activity"/>
    <property type="evidence" value="ECO:0007669"/>
    <property type="project" value="InterPro"/>
</dbReference>
<keyword evidence="2" id="KW-1185">Reference proteome</keyword>
<sequence length="243" mass="27169">MKLHILAIGAHPDDVELGCTGTLINHIHKGQQAGILDLTEGELGSRGTVETRYTEAAAAAQLLGIAVRKNLQMADGFFENNQENRLKIVRFLRRYQPDIVLANALADRHPDHGRAGRLIADACFLSGLRKIETTWDDEPQQAWRPAKVFHYIQDRFTEPDIIIDISNAFAKKMEAIACYKTQFFNDNSGEPETYISNPSFLGKIENRAAQLGHRIGVQYGEGFHCESTLGISDFDQLVYPELA</sequence>
<proteinExistence type="predicted"/>
<reference evidence="1 2" key="1">
    <citation type="submission" date="2018-03" db="EMBL/GenBank/DDBJ databases">
        <title>Genomic Encyclopedia of Type Strains, Phase III (KMG-III): the genomes of soil and plant-associated and newly described type strains.</title>
        <authorList>
            <person name="Whitman W."/>
        </authorList>
    </citation>
    <scope>NUCLEOTIDE SEQUENCE [LARGE SCALE GENOMIC DNA]</scope>
    <source>
        <strain evidence="1 2">CGMCC 1.12700</strain>
    </source>
</reference>
<name>A0A2P8DCA7_9BACT</name>
<dbReference type="Proteomes" id="UP000240572">
    <property type="component" value="Unassembled WGS sequence"/>
</dbReference>
<dbReference type="Pfam" id="PF02585">
    <property type="entry name" value="PIG-L"/>
    <property type="match status" value="1"/>
</dbReference>
<comment type="caution">
    <text evidence="1">The sequence shown here is derived from an EMBL/GenBank/DDBJ whole genome shotgun (WGS) entry which is preliminary data.</text>
</comment>
<accession>A0A2P8DCA7</accession>
<dbReference type="InterPro" id="IPR023842">
    <property type="entry name" value="Bacillithiol_biosynth_BshB1"/>
</dbReference>
<dbReference type="SUPFAM" id="SSF102588">
    <property type="entry name" value="LmbE-like"/>
    <property type="match status" value="1"/>
</dbReference>
<dbReference type="GO" id="GO:0071793">
    <property type="term" value="P:bacillithiol biosynthetic process"/>
    <property type="evidence" value="ECO:0007669"/>
    <property type="project" value="InterPro"/>
</dbReference>
<dbReference type="AlphaFoldDB" id="A0A2P8DCA7"/>
<organism evidence="1 2">
    <name type="scientific">Taibaiella chishuiensis</name>
    <dbReference type="NCBI Taxonomy" id="1434707"/>
    <lineage>
        <taxon>Bacteria</taxon>
        <taxon>Pseudomonadati</taxon>
        <taxon>Bacteroidota</taxon>
        <taxon>Chitinophagia</taxon>
        <taxon>Chitinophagales</taxon>
        <taxon>Chitinophagaceae</taxon>
        <taxon>Taibaiella</taxon>
    </lineage>
</organism>
<gene>
    <name evidence="1" type="ORF">B0I18_1011013</name>
</gene>
<dbReference type="RefSeq" id="WP_106521535.1">
    <property type="nucleotide sequence ID" value="NZ_PYGD01000001.1"/>
</dbReference>
<dbReference type="OrthoDB" id="9778719at2"/>
<protein>
    <submittedName>
        <fullName evidence="1">Bacillithiol biosynthesis deacetylase BshB1</fullName>
    </submittedName>
</protein>
<dbReference type="NCBIfam" id="TIGR04001">
    <property type="entry name" value="thiol_BshB1"/>
    <property type="match status" value="1"/>
</dbReference>
<dbReference type="InterPro" id="IPR024078">
    <property type="entry name" value="LmbE-like_dom_sf"/>
</dbReference>
<evidence type="ECO:0000313" key="1">
    <source>
        <dbReference type="EMBL" id="PSK94850.1"/>
    </source>
</evidence>
<dbReference type="EMBL" id="PYGD01000001">
    <property type="protein sequence ID" value="PSK94850.1"/>
    <property type="molecule type" value="Genomic_DNA"/>
</dbReference>
<dbReference type="PANTHER" id="PTHR12993:SF30">
    <property type="entry name" value="N-ACETYL-ALPHA-D-GLUCOSAMINYL L-MALATE DEACETYLASE 1"/>
    <property type="match status" value="1"/>
</dbReference>
<dbReference type="InterPro" id="IPR003737">
    <property type="entry name" value="GlcNAc_PI_deacetylase-related"/>
</dbReference>